<dbReference type="GO" id="GO:0016616">
    <property type="term" value="F:oxidoreductase activity, acting on the CH-OH group of donors, NAD or NADP as acceptor"/>
    <property type="evidence" value="ECO:0007669"/>
    <property type="project" value="InterPro"/>
</dbReference>
<gene>
    <name evidence="6" type="ORF">AUL39_04870</name>
</gene>
<dbReference type="InterPro" id="IPR045865">
    <property type="entry name" value="ACT-like_dom_sf"/>
</dbReference>
<sequence length="389" mass="41566">MYKVHCMNNIAKAGTDRLGANYQLTDTLEDADAIMVRSASLHETQFPKGLLAIARAGAGVNNIPLDRCADEGIVVFNTPGANANAVKELVFAGLLLASRDIVGGIEWVRVNADDPDLGKHAEKAKKQFAGHELAGKRLGVIGLGAIGAAVANTATRFGMQAVGYDPYLSVSAAWNLDRRIEHADDLSRLVADCDYITIHVPAMDSTKNMINAELISQMKPGAVVLNFARNTIVDEQAMAAALGEGHIARYVTDFPNPISADMKNAIVLPHLGASTTEAEENCAVMAAEELRDFIENGNITHSVNFGAVDLGPIASGERLAIIHQNVQGMIGKFSQYLADSGINIENMANKSRGTMAYTLIDIAGEVPADVIDHLSQAEGVRRIRVIRAQ</sequence>
<keyword evidence="3" id="KW-0560">Oxidoreductase</keyword>
<dbReference type="Pfam" id="PF02826">
    <property type="entry name" value="2-Hacid_dh_C"/>
    <property type="match status" value="1"/>
</dbReference>
<feature type="domain" description="D-isomer specific 2-hydroxyacid dehydrogenase NAD-binding" evidence="5">
    <location>
        <begin position="120"/>
        <end position="272"/>
    </location>
</feature>
<dbReference type="Proteomes" id="UP000054078">
    <property type="component" value="Unassembled WGS sequence"/>
</dbReference>
<dbReference type="Pfam" id="PF00389">
    <property type="entry name" value="2-Hacid_dh"/>
    <property type="match status" value="1"/>
</dbReference>
<evidence type="ECO:0000313" key="6">
    <source>
        <dbReference type="EMBL" id="KUH58345.1"/>
    </source>
</evidence>
<dbReference type="PANTHER" id="PTHR42938:SF47">
    <property type="entry name" value="HYDROXYPYRUVATE REDUCTASE"/>
    <property type="match status" value="1"/>
</dbReference>
<organism evidence="6 7">
    <name type="scientific">Tractidigestivibacter scatoligenes</name>
    <name type="common">Olsenella scatoligenes</name>
    <dbReference type="NCBI Taxonomy" id="1299998"/>
    <lineage>
        <taxon>Bacteria</taxon>
        <taxon>Bacillati</taxon>
        <taxon>Actinomycetota</taxon>
        <taxon>Coriobacteriia</taxon>
        <taxon>Coriobacteriales</taxon>
        <taxon>Atopobiaceae</taxon>
        <taxon>Tractidigestivibacter</taxon>
    </lineage>
</organism>
<dbReference type="PANTHER" id="PTHR42938">
    <property type="entry name" value="FORMATE DEHYDROGENASE 1"/>
    <property type="match status" value="1"/>
</dbReference>
<evidence type="ECO:0000256" key="2">
    <source>
        <dbReference type="ARBA" id="ARBA00029440"/>
    </source>
</evidence>
<feature type="domain" description="D-isomer specific 2-hydroxyacid dehydrogenase catalytic" evidence="4">
    <location>
        <begin position="23"/>
        <end position="304"/>
    </location>
</feature>
<dbReference type="EMBL" id="LOJF01000009">
    <property type="protein sequence ID" value="KUH58345.1"/>
    <property type="molecule type" value="Genomic_DNA"/>
</dbReference>
<dbReference type="SUPFAM" id="SSF52283">
    <property type="entry name" value="Formate/glycerate dehydrogenase catalytic domain-like"/>
    <property type="match status" value="1"/>
</dbReference>
<dbReference type="Gene3D" id="3.30.70.260">
    <property type="match status" value="1"/>
</dbReference>
<evidence type="ECO:0000256" key="3">
    <source>
        <dbReference type="RuleBase" id="RU003719"/>
    </source>
</evidence>
<evidence type="ECO:0000256" key="1">
    <source>
        <dbReference type="ARBA" id="ARBA00005854"/>
    </source>
</evidence>
<comment type="pathway">
    <text evidence="2">Amino-acid biosynthesis.</text>
</comment>
<dbReference type="Gene3D" id="3.40.50.720">
    <property type="entry name" value="NAD(P)-binding Rossmann-like Domain"/>
    <property type="match status" value="2"/>
</dbReference>
<dbReference type="CDD" id="cd12174">
    <property type="entry name" value="PGDH_like_3"/>
    <property type="match status" value="1"/>
</dbReference>
<dbReference type="InterPro" id="IPR036291">
    <property type="entry name" value="NAD(P)-bd_dom_sf"/>
</dbReference>
<dbReference type="InterPro" id="IPR006139">
    <property type="entry name" value="D-isomer_2_OHA_DH_cat_dom"/>
</dbReference>
<reference evidence="6 7" key="1">
    <citation type="submission" date="2015-12" db="EMBL/GenBank/DDBJ databases">
        <title>Draft Genome Sequence of Olsenella scatoligenes SK9K4T; a Producer of 3-Methylindole- (skatole) and 4-Methylphenol- (p-cresol) Isolated from Pig Feces.</title>
        <authorList>
            <person name="Li X."/>
            <person name="Borg B."/>
            <person name="Canibe N."/>
        </authorList>
    </citation>
    <scope>NUCLEOTIDE SEQUENCE [LARGE SCALE GENOMIC DNA]</scope>
    <source>
        <strain evidence="6 7">SK9K4</strain>
    </source>
</reference>
<keyword evidence="7" id="KW-1185">Reference proteome</keyword>
<evidence type="ECO:0000313" key="7">
    <source>
        <dbReference type="Proteomes" id="UP000054078"/>
    </source>
</evidence>
<dbReference type="GO" id="GO:0051287">
    <property type="term" value="F:NAD binding"/>
    <property type="evidence" value="ECO:0007669"/>
    <property type="project" value="InterPro"/>
</dbReference>
<dbReference type="InterPro" id="IPR006140">
    <property type="entry name" value="D-isomer_DH_NAD-bd"/>
</dbReference>
<accession>A0A100YVC9</accession>
<dbReference type="OrthoDB" id="9793626at2"/>
<name>A0A100YVC9_TRASO</name>
<dbReference type="AlphaFoldDB" id="A0A100YVC9"/>
<evidence type="ECO:0000259" key="5">
    <source>
        <dbReference type="Pfam" id="PF02826"/>
    </source>
</evidence>
<comment type="similarity">
    <text evidence="1 3">Belongs to the D-isomer specific 2-hydroxyacid dehydrogenase family.</text>
</comment>
<dbReference type="SUPFAM" id="SSF51735">
    <property type="entry name" value="NAD(P)-binding Rossmann-fold domains"/>
    <property type="match status" value="1"/>
</dbReference>
<evidence type="ECO:0000259" key="4">
    <source>
        <dbReference type="Pfam" id="PF00389"/>
    </source>
</evidence>
<dbReference type="CDD" id="cd04901">
    <property type="entry name" value="ACT_3PGDH"/>
    <property type="match status" value="1"/>
</dbReference>
<dbReference type="RefSeq" id="WP_059054296.1">
    <property type="nucleotide sequence ID" value="NZ_LOJF01000009.1"/>
</dbReference>
<proteinExistence type="inferred from homology"/>
<dbReference type="SUPFAM" id="SSF55021">
    <property type="entry name" value="ACT-like"/>
    <property type="match status" value="1"/>
</dbReference>
<protein>
    <submittedName>
        <fullName evidence="6">3-phosphoglycerate dehydrogenase</fullName>
    </submittedName>
</protein>
<dbReference type="STRING" id="1299998.AUL39_04870"/>
<comment type="caution">
    <text evidence="6">The sequence shown here is derived from an EMBL/GenBank/DDBJ whole genome shotgun (WGS) entry which is preliminary data.</text>
</comment>